<feature type="compositionally biased region" description="Polar residues" evidence="1">
    <location>
        <begin position="89"/>
        <end position="127"/>
    </location>
</feature>
<feature type="region of interest" description="Disordered" evidence="1">
    <location>
        <begin position="278"/>
        <end position="326"/>
    </location>
</feature>
<feature type="compositionally biased region" description="Polar residues" evidence="1">
    <location>
        <begin position="573"/>
        <end position="583"/>
    </location>
</feature>
<proteinExistence type="predicted"/>
<evidence type="ECO:0000313" key="3">
    <source>
        <dbReference type="Proteomes" id="UP000192247"/>
    </source>
</evidence>
<keyword evidence="3" id="KW-1185">Reference proteome</keyword>
<feature type="compositionally biased region" description="Low complexity" evidence="1">
    <location>
        <begin position="1"/>
        <end position="24"/>
    </location>
</feature>
<feature type="compositionally biased region" description="Polar residues" evidence="1">
    <location>
        <begin position="408"/>
        <end position="431"/>
    </location>
</feature>
<comment type="caution">
    <text evidence="2">The sequence shown here is derived from an EMBL/GenBank/DDBJ whole genome shotgun (WGS) entry which is preliminary data.</text>
</comment>
<feature type="compositionally biased region" description="Basic and acidic residues" evidence="1">
    <location>
        <begin position="444"/>
        <end position="456"/>
    </location>
</feature>
<feature type="compositionally biased region" description="Low complexity" evidence="1">
    <location>
        <begin position="487"/>
        <end position="497"/>
    </location>
</feature>
<evidence type="ECO:0000313" key="2">
    <source>
        <dbReference type="EMBL" id="OQR71430.1"/>
    </source>
</evidence>
<feature type="compositionally biased region" description="Polar residues" evidence="1">
    <location>
        <begin position="288"/>
        <end position="301"/>
    </location>
</feature>
<feature type="compositionally biased region" description="Low complexity" evidence="1">
    <location>
        <begin position="460"/>
        <end position="478"/>
    </location>
</feature>
<feature type="region of interest" description="Disordered" evidence="1">
    <location>
        <begin position="393"/>
        <end position="594"/>
    </location>
</feature>
<feature type="compositionally biased region" description="Low complexity" evidence="1">
    <location>
        <begin position="509"/>
        <end position="520"/>
    </location>
</feature>
<feature type="compositionally biased region" description="Low complexity" evidence="1">
    <location>
        <begin position="393"/>
        <end position="406"/>
    </location>
</feature>
<sequence length="678" mass="70813">MAAVQSTKTPSTTTSSIVTTSEPSIAASAPKTQHPPVVPVSSANSKAACKTPKATANSALATAPHSTDGSKPPSFPHKHAMPAVAPKPTLSSMTSTYRNMVQPTDRSGSTKKANHHQAPQQTHLSQPATTIASVELNAGGLVARSTGNNGLAGKMFVGGPVAQVGAAVSKNPSSGGLPGPVQHAQRVDLLGPGGVKGPGQQQLTTIGATSAFLKTAAGGGHMPSQQLAPRVPPTSGVGSIGAGGLQDSKKSDGNLMDKPLHMAVPPVAARLAPPTTPISPAMQHPGAHQNQTAQTPEQLQYGNRVDSRRPSWDSNRTLPGSEPPTLFLRRPAKSVELVCIDTHTRSDQQPPFRLIAGELSYITMHDHDKKPQSQVVSTNNNLLAHGTPAGHLSLSGLSSSSLAHGGQPQHNASTTVPTPTANHQSGQSAPQQPTPPTRKRKHKEVQTVRDILERNKHQQRAAQQQMPQPSTQQHTAQPHNPPPPPAAVSASVAHPATPGQPLGHPSQLPAATPHSAASHAVGQQATNLHAGPTPAAPAMTNGRAAAVAPGQPGQPGLPLNPAGHQPPPGAGSANPTCAHQQNPYHRRQGERRYRDGARMQNIPWLLQEPDVRGASAMWRATRGHSPVLVNGFGARERQKGGVWQATRLYSAFLYRSCTVFIKVEDRVFQQRLRGPSGG</sequence>
<name>A0A1V9XCZ8_9ACAR</name>
<evidence type="ECO:0000256" key="1">
    <source>
        <dbReference type="SAM" id="MobiDB-lite"/>
    </source>
</evidence>
<dbReference type="InParanoid" id="A0A1V9XCZ8"/>
<feature type="region of interest" description="Disordered" evidence="1">
    <location>
        <begin position="1"/>
        <end position="127"/>
    </location>
</feature>
<reference evidence="2 3" key="1">
    <citation type="journal article" date="2017" name="Gigascience">
        <title>Draft genome of the honey bee ectoparasitic mite, Tropilaelaps mercedesae, is shaped by the parasitic life history.</title>
        <authorList>
            <person name="Dong X."/>
            <person name="Armstrong S.D."/>
            <person name="Xia D."/>
            <person name="Makepeace B.L."/>
            <person name="Darby A.C."/>
            <person name="Kadowaki T."/>
        </authorList>
    </citation>
    <scope>NUCLEOTIDE SEQUENCE [LARGE SCALE GENOMIC DNA]</scope>
    <source>
        <strain evidence="2">Wuxi-XJTLU</strain>
    </source>
</reference>
<feature type="non-terminal residue" evidence="2">
    <location>
        <position position="678"/>
    </location>
</feature>
<feature type="compositionally biased region" description="Low complexity" evidence="1">
    <location>
        <begin position="542"/>
        <end position="563"/>
    </location>
</feature>
<organism evidence="2 3">
    <name type="scientific">Tropilaelaps mercedesae</name>
    <dbReference type="NCBI Taxonomy" id="418985"/>
    <lineage>
        <taxon>Eukaryota</taxon>
        <taxon>Metazoa</taxon>
        <taxon>Ecdysozoa</taxon>
        <taxon>Arthropoda</taxon>
        <taxon>Chelicerata</taxon>
        <taxon>Arachnida</taxon>
        <taxon>Acari</taxon>
        <taxon>Parasitiformes</taxon>
        <taxon>Mesostigmata</taxon>
        <taxon>Gamasina</taxon>
        <taxon>Dermanyssoidea</taxon>
        <taxon>Laelapidae</taxon>
        <taxon>Tropilaelaps</taxon>
    </lineage>
</organism>
<feature type="compositionally biased region" description="Polar residues" evidence="1">
    <location>
        <begin position="54"/>
        <end position="69"/>
    </location>
</feature>
<protein>
    <submittedName>
        <fullName evidence="2">Uncharacterized protein</fullName>
    </submittedName>
</protein>
<gene>
    <name evidence="2" type="ORF">BIW11_03968</name>
</gene>
<accession>A0A1V9XCZ8</accession>
<dbReference type="AlphaFoldDB" id="A0A1V9XCZ8"/>
<dbReference type="EMBL" id="MNPL01014609">
    <property type="protein sequence ID" value="OQR71430.1"/>
    <property type="molecule type" value="Genomic_DNA"/>
</dbReference>
<dbReference type="Proteomes" id="UP000192247">
    <property type="component" value="Unassembled WGS sequence"/>
</dbReference>